<name>A0ABU0EHR9_9CELL</name>
<dbReference type="Proteomes" id="UP001239626">
    <property type="component" value="Unassembled WGS sequence"/>
</dbReference>
<protein>
    <submittedName>
        <fullName evidence="1">Uncharacterized protein</fullName>
    </submittedName>
</protein>
<dbReference type="RefSeq" id="WP_307493584.1">
    <property type="nucleotide sequence ID" value="NZ_JAUSVB010000004.1"/>
</dbReference>
<evidence type="ECO:0000313" key="2">
    <source>
        <dbReference type="Proteomes" id="UP001239626"/>
    </source>
</evidence>
<evidence type="ECO:0000313" key="1">
    <source>
        <dbReference type="EMBL" id="MDQ0374762.1"/>
    </source>
</evidence>
<organism evidence="1 2">
    <name type="scientific">Cellulomonas humilata</name>
    <dbReference type="NCBI Taxonomy" id="144055"/>
    <lineage>
        <taxon>Bacteria</taxon>
        <taxon>Bacillati</taxon>
        <taxon>Actinomycetota</taxon>
        <taxon>Actinomycetes</taxon>
        <taxon>Micrococcales</taxon>
        <taxon>Cellulomonadaceae</taxon>
        <taxon>Cellulomonas</taxon>
    </lineage>
</organism>
<gene>
    <name evidence="1" type="ORF">J2X26_003089</name>
</gene>
<comment type="caution">
    <text evidence="1">The sequence shown here is derived from an EMBL/GenBank/DDBJ whole genome shotgun (WGS) entry which is preliminary data.</text>
</comment>
<reference evidence="1 2" key="1">
    <citation type="submission" date="2023-07" db="EMBL/GenBank/DDBJ databases">
        <title>Sorghum-associated microbial communities from plants grown in Nebraska, USA.</title>
        <authorList>
            <person name="Schachtman D."/>
        </authorList>
    </citation>
    <scope>NUCLEOTIDE SEQUENCE [LARGE SCALE GENOMIC DNA]</scope>
    <source>
        <strain evidence="1 2">BE332</strain>
    </source>
</reference>
<proteinExistence type="predicted"/>
<dbReference type="EMBL" id="JAUSVB010000004">
    <property type="protein sequence ID" value="MDQ0374762.1"/>
    <property type="molecule type" value="Genomic_DNA"/>
</dbReference>
<accession>A0ABU0EHR9</accession>
<sequence length="75" mass="7899">MILCTIVVAGELDSRFGDAVEGMTLTAADGRTELVGTLTDQAHVQGVLHQLFDLGLEVVSFTTTPDGRADLPGVR</sequence>
<keyword evidence="2" id="KW-1185">Reference proteome</keyword>